<accession>A0A1W2WIW6</accession>
<dbReference type="InterPro" id="IPR051753">
    <property type="entry name" value="RA-inducible_GPCR3"/>
</dbReference>
<dbReference type="KEGG" id="cin:100183714"/>
<feature type="transmembrane region" description="Helical" evidence="7">
    <location>
        <begin position="98"/>
        <end position="119"/>
    </location>
</feature>
<evidence type="ECO:0000256" key="5">
    <source>
        <dbReference type="ARBA" id="ARBA00023136"/>
    </source>
</evidence>
<dbReference type="GO" id="GO:0070062">
    <property type="term" value="C:extracellular exosome"/>
    <property type="evidence" value="ECO:0000318"/>
    <property type="project" value="GO_Central"/>
</dbReference>
<dbReference type="GO" id="GO:0004930">
    <property type="term" value="F:G protein-coupled receptor activity"/>
    <property type="evidence" value="ECO:0007669"/>
    <property type="project" value="InterPro"/>
</dbReference>
<evidence type="ECO:0000259" key="8">
    <source>
        <dbReference type="PROSITE" id="PS50259"/>
    </source>
</evidence>
<dbReference type="AlphaFoldDB" id="H2Y0X6"/>
<evidence type="ECO:0000313" key="10">
    <source>
        <dbReference type="Proteomes" id="UP000008144"/>
    </source>
</evidence>
<organism evidence="9 10">
    <name type="scientific">Ciona intestinalis</name>
    <name type="common">Transparent sea squirt</name>
    <name type="synonym">Ascidia intestinalis</name>
    <dbReference type="NCBI Taxonomy" id="7719"/>
    <lineage>
        <taxon>Eukaryota</taxon>
        <taxon>Metazoa</taxon>
        <taxon>Chordata</taxon>
        <taxon>Tunicata</taxon>
        <taxon>Ascidiacea</taxon>
        <taxon>Phlebobranchia</taxon>
        <taxon>Cionidae</taxon>
        <taxon>Ciona</taxon>
    </lineage>
</organism>
<evidence type="ECO:0000256" key="6">
    <source>
        <dbReference type="SAM" id="MobiDB-lite"/>
    </source>
</evidence>
<dbReference type="OrthoDB" id="9882719at2759"/>
<dbReference type="GO" id="GO:0005886">
    <property type="term" value="C:plasma membrane"/>
    <property type="evidence" value="ECO:0000318"/>
    <property type="project" value="GO_Central"/>
</dbReference>
<evidence type="ECO:0000256" key="3">
    <source>
        <dbReference type="ARBA" id="ARBA00022692"/>
    </source>
</evidence>
<dbReference type="GeneTree" id="ENSGT00950000182961"/>
<dbReference type="GO" id="GO:0030295">
    <property type="term" value="F:protein kinase activator activity"/>
    <property type="evidence" value="ECO:0000318"/>
    <property type="project" value="GO_Central"/>
</dbReference>
<reference evidence="9" key="4">
    <citation type="submission" date="2025-09" db="UniProtKB">
        <authorList>
            <consortium name="Ensembl"/>
        </authorList>
    </citation>
    <scope>IDENTIFICATION</scope>
</reference>
<proteinExistence type="inferred from homology"/>
<evidence type="ECO:0000256" key="2">
    <source>
        <dbReference type="ARBA" id="ARBA00007242"/>
    </source>
</evidence>
<dbReference type="OMA" id="LACLLMH"/>
<accession>H2Y0X6</accession>
<keyword evidence="4 7" id="KW-1133">Transmembrane helix</keyword>
<reference evidence="9" key="3">
    <citation type="submission" date="2025-08" db="UniProtKB">
        <authorList>
            <consortium name="Ensembl"/>
        </authorList>
    </citation>
    <scope>IDENTIFICATION</scope>
</reference>
<dbReference type="EMBL" id="EAAA01000767">
    <property type="status" value="NOT_ANNOTATED_CDS"/>
    <property type="molecule type" value="Genomic_DNA"/>
</dbReference>
<comment type="similarity">
    <text evidence="2">Belongs to the G-protein coupled receptor 3 family.</text>
</comment>
<keyword evidence="10" id="KW-1185">Reference proteome</keyword>
<dbReference type="GO" id="GO:0043235">
    <property type="term" value="C:receptor complex"/>
    <property type="evidence" value="ECO:0000318"/>
    <property type="project" value="GO_Central"/>
</dbReference>
<dbReference type="Ensembl" id="ENSCINT00000036898.1">
    <property type="protein sequence ID" value="ENSCINP00000035560.1"/>
    <property type="gene ID" value="ENSCING00000020910.1"/>
</dbReference>
<evidence type="ECO:0000256" key="1">
    <source>
        <dbReference type="ARBA" id="ARBA00004141"/>
    </source>
</evidence>
<keyword evidence="5 7" id="KW-0472">Membrane</keyword>
<dbReference type="PANTHER" id="PTHR14511:SF14">
    <property type="entry name" value="G-PROTEIN COUPLED RECEPTOR FAMILY C GROUP 5 MEMBER B-LIKE"/>
    <property type="match status" value="1"/>
</dbReference>
<feature type="transmembrane region" description="Helical" evidence="7">
    <location>
        <begin position="24"/>
        <end position="52"/>
    </location>
</feature>
<gene>
    <name evidence="9" type="primary">LOC100183714</name>
</gene>
<dbReference type="PROSITE" id="PS50259">
    <property type="entry name" value="G_PROTEIN_RECEP_F3_4"/>
    <property type="match status" value="1"/>
</dbReference>
<reference evidence="9" key="2">
    <citation type="journal article" date="2008" name="Genome Biol.">
        <title>Improved genome assembly and evidence-based global gene model set for the chordate Ciona intestinalis: new insight into intron and operon populations.</title>
        <authorList>
            <person name="Satou Y."/>
            <person name="Mineta K."/>
            <person name="Ogasawara M."/>
            <person name="Sasakura Y."/>
            <person name="Shoguchi E."/>
            <person name="Ueno K."/>
            <person name="Yamada L."/>
            <person name="Matsumoto J."/>
            <person name="Wasserscheid J."/>
            <person name="Dewar K."/>
            <person name="Wiley G.B."/>
            <person name="Macmil S.L."/>
            <person name="Roe B.A."/>
            <person name="Zeller R.W."/>
            <person name="Hastings K.E."/>
            <person name="Lemaire P."/>
            <person name="Lindquist E."/>
            <person name="Endo T."/>
            <person name="Hotta K."/>
            <person name="Inaba K."/>
        </authorList>
    </citation>
    <scope>NUCLEOTIDE SEQUENCE [LARGE SCALE GENOMIC DNA]</scope>
    <source>
        <strain evidence="9">wild type</strain>
    </source>
</reference>
<evidence type="ECO:0000313" key="9">
    <source>
        <dbReference type="Ensembl" id="ENSCINP00000035560.1"/>
    </source>
</evidence>
<dbReference type="InParanoid" id="H2Y0X6"/>
<dbReference type="InterPro" id="IPR017978">
    <property type="entry name" value="GPCR_3_C"/>
</dbReference>
<dbReference type="Pfam" id="PF00003">
    <property type="entry name" value="7tm_3"/>
    <property type="match status" value="1"/>
</dbReference>
<feature type="region of interest" description="Disordered" evidence="6">
    <location>
        <begin position="339"/>
        <end position="370"/>
    </location>
</feature>
<comment type="subcellular location">
    <subcellularLocation>
        <location evidence="1">Membrane</location>
        <topology evidence="1">Multi-pass membrane protein</topology>
    </subcellularLocation>
</comment>
<dbReference type="Proteomes" id="UP000008144">
    <property type="component" value="Chromosome 11"/>
</dbReference>
<feature type="transmembrane region" description="Helical" evidence="7">
    <location>
        <begin position="64"/>
        <end position="86"/>
    </location>
</feature>
<feature type="transmembrane region" description="Helical" evidence="7">
    <location>
        <begin position="131"/>
        <end position="153"/>
    </location>
</feature>
<feature type="transmembrane region" description="Helical" evidence="7">
    <location>
        <begin position="249"/>
        <end position="268"/>
    </location>
</feature>
<evidence type="ECO:0000256" key="4">
    <source>
        <dbReference type="ARBA" id="ARBA00022989"/>
    </source>
</evidence>
<name>H2Y0X6_CIOIN</name>
<dbReference type="RefSeq" id="XP_002129397.1">
    <property type="nucleotide sequence ID" value="XM_002129361.4"/>
</dbReference>
<feature type="domain" description="G-protein coupled receptors family 3 profile" evidence="8">
    <location>
        <begin position="26"/>
        <end position="121"/>
    </location>
</feature>
<evidence type="ECO:0000256" key="7">
    <source>
        <dbReference type="SAM" id="Phobius"/>
    </source>
</evidence>
<dbReference type="PANTHER" id="PTHR14511">
    <property type="entry name" value="G PROTEIN COUPLED RECEPTOR, CLASS C, GROUP 5"/>
    <property type="match status" value="1"/>
</dbReference>
<keyword evidence="3 7" id="KW-0812">Transmembrane</keyword>
<dbReference type="HOGENOM" id="CLU_721514_0_0_1"/>
<sequence>MDNTTVRGCGNIKEDFTNLCDLDALWGIIVTGLAALGLVLTFVFTVVFSVNLKRYVRHQRHRYSTLLYFVLLGVFLLFAFSIAFVVKPSVIVCYLRRIGFGMAGVVVVAPLFVGITRTWRMSYLDELRCGLLAVSAACLMLVEAIILAEWNILKQPVLANGRCEVQDRDLVYSASYNGFILILFFLSTLVACCKRDHDVSTRKRLSGFVISCLVTSIVLILLSAAWAAMLCYGNEKLGHATDWSDPTTAMFMVVSGLFVLIVIFSPIVHTMRRIYSDRNHDFHMSDLHSHNRGSYEKATSHSTLPTTDHMSGSFGGIDDFERPRSFRTQEQNVVVMSPLSDTKPVPTKRNGMNYRVDRVRPPTGGRTNPSLVLNEEDVVRGRY</sequence>
<reference evidence="10" key="1">
    <citation type="journal article" date="2002" name="Science">
        <title>The draft genome of Ciona intestinalis: insights into chordate and vertebrate origins.</title>
        <authorList>
            <person name="Dehal P."/>
            <person name="Satou Y."/>
            <person name="Campbell R.K."/>
            <person name="Chapman J."/>
            <person name="Degnan B."/>
            <person name="De Tomaso A."/>
            <person name="Davidson B."/>
            <person name="Di Gregorio A."/>
            <person name="Gelpke M."/>
            <person name="Goodstein D.M."/>
            <person name="Harafuji N."/>
            <person name="Hastings K.E."/>
            <person name="Ho I."/>
            <person name="Hotta K."/>
            <person name="Huang W."/>
            <person name="Kawashima T."/>
            <person name="Lemaire P."/>
            <person name="Martinez D."/>
            <person name="Meinertzhagen I.A."/>
            <person name="Necula S."/>
            <person name="Nonaka M."/>
            <person name="Putnam N."/>
            <person name="Rash S."/>
            <person name="Saiga H."/>
            <person name="Satake M."/>
            <person name="Terry A."/>
            <person name="Yamada L."/>
            <person name="Wang H.G."/>
            <person name="Awazu S."/>
            <person name="Azumi K."/>
            <person name="Boore J."/>
            <person name="Branno M."/>
            <person name="Chin-Bow S."/>
            <person name="DeSantis R."/>
            <person name="Doyle S."/>
            <person name="Francino P."/>
            <person name="Keys D.N."/>
            <person name="Haga S."/>
            <person name="Hayashi H."/>
            <person name="Hino K."/>
            <person name="Imai K.S."/>
            <person name="Inaba K."/>
            <person name="Kano S."/>
            <person name="Kobayashi K."/>
            <person name="Kobayashi M."/>
            <person name="Lee B.I."/>
            <person name="Makabe K.W."/>
            <person name="Manohar C."/>
            <person name="Matassi G."/>
            <person name="Medina M."/>
            <person name="Mochizuki Y."/>
            <person name="Mount S."/>
            <person name="Morishita T."/>
            <person name="Miura S."/>
            <person name="Nakayama A."/>
            <person name="Nishizaka S."/>
            <person name="Nomoto H."/>
            <person name="Ohta F."/>
            <person name="Oishi K."/>
            <person name="Rigoutsos I."/>
            <person name="Sano M."/>
            <person name="Sasaki A."/>
            <person name="Sasakura Y."/>
            <person name="Shoguchi E."/>
            <person name="Shin-i T."/>
            <person name="Spagnuolo A."/>
            <person name="Stainier D."/>
            <person name="Suzuki M.M."/>
            <person name="Tassy O."/>
            <person name="Takatori N."/>
            <person name="Tokuoka M."/>
            <person name="Yagi K."/>
            <person name="Yoshizaki F."/>
            <person name="Wada S."/>
            <person name="Zhang C."/>
            <person name="Hyatt P.D."/>
            <person name="Larimer F."/>
            <person name="Detter C."/>
            <person name="Doggett N."/>
            <person name="Glavina T."/>
            <person name="Hawkins T."/>
            <person name="Richardson P."/>
            <person name="Lucas S."/>
            <person name="Kohara Y."/>
            <person name="Levine M."/>
            <person name="Satoh N."/>
            <person name="Rokhsar D.S."/>
        </authorList>
    </citation>
    <scope>NUCLEOTIDE SEQUENCE [LARGE SCALE GENOMIC DNA]</scope>
</reference>
<dbReference type="GeneID" id="100183714"/>
<feature type="transmembrane region" description="Helical" evidence="7">
    <location>
        <begin position="173"/>
        <end position="193"/>
    </location>
</feature>
<protein>
    <submittedName>
        <fullName evidence="9">G-protein coupled receptor family C group 5 member B-like</fullName>
    </submittedName>
</protein>
<feature type="transmembrane region" description="Helical" evidence="7">
    <location>
        <begin position="205"/>
        <end position="229"/>
    </location>
</feature>